<keyword evidence="2" id="KW-1185">Reference proteome</keyword>
<sequence>MKGIGWKLVAVASGVVASRIARVVTKGGWKAVTGKPMPLAAKDPSSSAAEALVFAGVSAAVMAVTKTFVDRKAADFYEKSTGRPAPPVAKLRAKS</sequence>
<name>A0A2Y8ZWF8_9MICO</name>
<evidence type="ECO:0000313" key="2">
    <source>
        <dbReference type="Proteomes" id="UP000250028"/>
    </source>
</evidence>
<evidence type="ECO:0008006" key="3">
    <source>
        <dbReference type="Google" id="ProtNLM"/>
    </source>
</evidence>
<dbReference type="AlphaFoldDB" id="A0A2Y8ZWF8"/>
<proteinExistence type="predicted"/>
<protein>
    <recommendedName>
        <fullName evidence="3">DUF4235 domain-containing protein</fullName>
    </recommendedName>
</protein>
<dbReference type="Pfam" id="PF14019">
    <property type="entry name" value="DUF4235"/>
    <property type="match status" value="1"/>
</dbReference>
<gene>
    <name evidence="1" type="ORF">SAMN04489750_2975</name>
</gene>
<accession>A0A2Y8ZWF8</accession>
<dbReference type="RefSeq" id="WP_109686993.1">
    <property type="nucleotide sequence ID" value="NZ_QGDN01000001.1"/>
</dbReference>
<organism evidence="1 2">
    <name type="scientific">Branchiibius hedensis</name>
    <dbReference type="NCBI Taxonomy" id="672460"/>
    <lineage>
        <taxon>Bacteria</taxon>
        <taxon>Bacillati</taxon>
        <taxon>Actinomycetota</taxon>
        <taxon>Actinomycetes</taxon>
        <taxon>Micrococcales</taxon>
        <taxon>Dermacoccaceae</taxon>
        <taxon>Branchiibius</taxon>
    </lineage>
</organism>
<dbReference type="Proteomes" id="UP000250028">
    <property type="component" value="Unassembled WGS sequence"/>
</dbReference>
<evidence type="ECO:0000313" key="1">
    <source>
        <dbReference type="EMBL" id="SSA35608.1"/>
    </source>
</evidence>
<dbReference type="OrthoDB" id="3268522at2"/>
<reference evidence="2" key="1">
    <citation type="submission" date="2016-10" db="EMBL/GenBank/DDBJ databases">
        <authorList>
            <person name="Varghese N."/>
            <person name="Submissions S."/>
        </authorList>
    </citation>
    <scope>NUCLEOTIDE SEQUENCE [LARGE SCALE GENOMIC DNA]</scope>
    <source>
        <strain evidence="2">DSM 22951</strain>
    </source>
</reference>
<dbReference type="EMBL" id="UESZ01000001">
    <property type="protein sequence ID" value="SSA35608.1"/>
    <property type="molecule type" value="Genomic_DNA"/>
</dbReference>
<dbReference type="InterPro" id="IPR025329">
    <property type="entry name" value="DUF4235"/>
</dbReference>